<sequence length="58" mass="6252">VWRFAVTSGPSKSSFTYLHLVEAYLVPADPDSPVFSCLSPKNRLVVQGASISGVQLQT</sequence>
<organism evidence="1 2">
    <name type="scientific">Pelobates cultripes</name>
    <name type="common">Western spadefoot toad</name>
    <dbReference type="NCBI Taxonomy" id="61616"/>
    <lineage>
        <taxon>Eukaryota</taxon>
        <taxon>Metazoa</taxon>
        <taxon>Chordata</taxon>
        <taxon>Craniata</taxon>
        <taxon>Vertebrata</taxon>
        <taxon>Euteleostomi</taxon>
        <taxon>Amphibia</taxon>
        <taxon>Batrachia</taxon>
        <taxon>Anura</taxon>
        <taxon>Pelobatoidea</taxon>
        <taxon>Pelobatidae</taxon>
        <taxon>Pelobates</taxon>
    </lineage>
</organism>
<evidence type="ECO:0000313" key="2">
    <source>
        <dbReference type="Proteomes" id="UP001295444"/>
    </source>
</evidence>
<dbReference type="EMBL" id="OW240912">
    <property type="protein sequence ID" value="CAH2222783.1"/>
    <property type="molecule type" value="Genomic_DNA"/>
</dbReference>
<dbReference type="Proteomes" id="UP001295444">
    <property type="component" value="Chromosome 01"/>
</dbReference>
<keyword evidence="2" id="KW-1185">Reference proteome</keyword>
<evidence type="ECO:0000313" key="1">
    <source>
        <dbReference type="EMBL" id="CAH2222783.1"/>
    </source>
</evidence>
<accession>A0AAD1R2V1</accession>
<reference evidence="1" key="1">
    <citation type="submission" date="2022-03" db="EMBL/GenBank/DDBJ databases">
        <authorList>
            <person name="Alioto T."/>
            <person name="Alioto T."/>
            <person name="Gomez Garrido J."/>
        </authorList>
    </citation>
    <scope>NUCLEOTIDE SEQUENCE</scope>
</reference>
<gene>
    <name evidence="1" type="ORF">PECUL_23A047837</name>
</gene>
<protein>
    <submittedName>
        <fullName evidence="1">Uncharacterized protein</fullName>
    </submittedName>
</protein>
<dbReference type="AlphaFoldDB" id="A0AAD1R2V1"/>
<name>A0AAD1R2V1_PELCU</name>
<feature type="non-terminal residue" evidence="1">
    <location>
        <position position="58"/>
    </location>
</feature>
<proteinExistence type="predicted"/>
<feature type="non-terminal residue" evidence="1">
    <location>
        <position position="1"/>
    </location>
</feature>